<sequence length="76" mass="8238">MWHPHPPHHESSQNLTPSLRAANRILLGLNSCLRRSGCCVQPDALQALLPLPCLLVIGALTKYRSDGLSNASAKRA</sequence>
<dbReference type="EMBL" id="KV441470">
    <property type="protein sequence ID" value="OAG24893.1"/>
    <property type="molecule type" value="Genomic_DNA"/>
</dbReference>
<proteinExistence type="predicted"/>
<evidence type="ECO:0000313" key="2">
    <source>
        <dbReference type="Proteomes" id="UP000077248"/>
    </source>
</evidence>
<dbReference type="RefSeq" id="XP_018390314.1">
    <property type="nucleotide sequence ID" value="XM_018527051.1"/>
</dbReference>
<protein>
    <submittedName>
        <fullName evidence="1">Uncharacterized protein</fullName>
    </submittedName>
</protein>
<evidence type="ECO:0000313" key="1">
    <source>
        <dbReference type="EMBL" id="OAG24893.1"/>
    </source>
</evidence>
<dbReference type="GeneID" id="29112645"/>
<organism evidence="1 2">
    <name type="scientific">Alternaria alternata</name>
    <name type="common">Alternaria rot fungus</name>
    <name type="synonym">Torula alternata</name>
    <dbReference type="NCBI Taxonomy" id="5599"/>
    <lineage>
        <taxon>Eukaryota</taxon>
        <taxon>Fungi</taxon>
        <taxon>Dikarya</taxon>
        <taxon>Ascomycota</taxon>
        <taxon>Pezizomycotina</taxon>
        <taxon>Dothideomycetes</taxon>
        <taxon>Pleosporomycetidae</taxon>
        <taxon>Pleosporales</taxon>
        <taxon>Pleosporineae</taxon>
        <taxon>Pleosporaceae</taxon>
        <taxon>Alternaria</taxon>
        <taxon>Alternaria sect. Alternaria</taxon>
        <taxon>Alternaria alternata complex</taxon>
    </lineage>
</organism>
<gene>
    <name evidence="1" type="ORF">CC77DRAFT_1037226</name>
</gene>
<reference evidence="1 2" key="1">
    <citation type="submission" date="2016-05" db="EMBL/GenBank/DDBJ databases">
        <title>Comparative analysis of secretome profiles of manganese(II)-oxidizing ascomycete fungi.</title>
        <authorList>
            <consortium name="DOE Joint Genome Institute"/>
            <person name="Zeiner C.A."/>
            <person name="Purvine S.O."/>
            <person name="Zink E.M."/>
            <person name="Wu S."/>
            <person name="Pasa-Tolic L."/>
            <person name="Chaput D.L."/>
            <person name="Haridas S."/>
            <person name="Grigoriev I.V."/>
            <person name="Santelli C.M."/>
            <person name="Hansel C.M."/>
        </authorList>
    </citation>
    <scope>NUCLEOTIDE SEQUENCE [LARGE SCALE GENOMIC DNA]</scope>
    <source>
        <strain evidence="1 2">SRC1lrK2f</strain>
    </source>
</reference>
<dbReference type="VEuPathDB" id="FungiDB:CC77DRAFT_1037226"/>
<dbReference type="AlphaFoldDB" id="A0A177DYV4"/>
<dbReference type="KEGG" id="aalt:CC77DRAFT_1037226"/>
<name>A0A177DYV4_ALTAL</name>
<accession>A0A177DYV4</accession>
<keyword evidence="2" id="KW-1185">Reference proteome</keyword>
<dbReference type="Proteomes" id="UP000077248">
    <property type="component" value="Unassembled WGS sequence"/>
</dbReference>